<evidence type="ECO:0000313" key="2">
    <source>
        <dbReference type="EMBL" id="QKQ28145.1"/>
    </source>
</evidence>
<proteinExistence type="predicted"/>
<feature type="transmembrane region" description="Helical" evidence="1">
    <location>
        <begin position="186"/>
        <end position="205"/>
    </location>
</feature>
<keyword evidence="1" id="KW-0472">Membrane</keyword>
<gene>
    <name evidence="2" type="ORF">HUE57_04155</name>
</gene>
<name>A0A6N0I0K1_9GAMM</name>
<keyword evidence="1" id="KW-0812">Transmembrane</keyword>
<keyword evidence="1" id="KW-1133">Transmembrane helix</keyword>
<evidence type="ECO:0000313" key="3">
    <source>
        <dbReference type="Proteomes" id="UP000509658"/>
    </source>
</evidence>
<accession>A0A6N0I0K1</accession>
<organism evidence="2 3">
    <name type="scientific">Candidatus Reidiella endopervernicosa</name>
    <dbReference type="NCBI Taxonomy" id="2738883"/>
    <lineage>
        <taxon>Bacteria</taxon>
        <taxon>Pseudomonadati</taxon>
        <taxon>Pseudomonadota</taxon>
        <taxon>Gammaproteobacteria</taxon>
        <taxon>Candidatus Reidiella</taxon>
    </lineage>
</organism>
<reference evidence="2 3" key="1">
    <citation type="submission" date="2020-05" db="EMBL/GenBank/DDBJ databases">
        <title>Horizontal transmission and recombination maintain forever young bacterial symbiont genomes.</title>
        <authorList>
            <person name="Russell S.L."/>
            <person name="Pepper-Tunick E."/>
            <person name="Svedberg J."/>
            <person name="Byrne A."/>
            <person name="Ruelas Castillo J."/>
            <person name="Vollmers C."/>
            <person name="Beinart R.A."/>
            <person name="Corbett-Detig R."/>
        </authorList>
    </citation>
    <scope>NUCLEOTIDE SEQUENCE [LARGE SCALE GENOMIC DNA]</scope>
    <source>
        <strain evidence="2">Santa_Monica_outfall</strain>
    </source>
</reference>
<dbReference type="KEGG" id="rev:HUE57_04155"/>
<dbReference type="AlphaFoldDB" id="A0A6N0I0K1"/>
<evidence type="ECO:0000256" key="1">
    <source>
        <dbReference type="SAM" id="Phobius"/>
    </source>
</evidence>
<keyword evidence="3" id="KW-1185">Reference proteome</keyword>
<dbReference type="EMBL" id="CP054491">
    <property type="protein sequence ID" value="QKQ28145.1"/>
    <property type="molecule type" value="Genomic_DNA"/>
</dbReference>
<dbReference type="Proteomes" id="UP000509658">
    <property type="component" value="Chromosome"/>
</dbReference>
<sequence>MYILRNKGKSRNQSYSKQLADELEQAINLNDSGVFKSLAINSTKYGSESGMGPGIHERPDQEAERILLNSYEFFIGSKVYCPVALHHQLITNPDYSVRFMCLLREHKPIFIGSENNDQNIISDLLDSKLFIKASHVNNYASVDDIESKVLLEIERNSLDYEVIVFSCGVSAKALINRLYRRVERPVFCLILVVSLICFMGVHLGHG</sequence>
<protein>
    <submittedName>
        <fullName evidence="2">Uncharacterized protein</fullName>
    </submittedName>
</protein>